<evidence type="ECO:0000256" key="7">
    <source>
        <dbReference type="RuleBase" id="RU003827"/>
    </source>
</evidence>
<protein>
    <recommendedName>
        <fullName evidence="10">GOLD domain-containing protein</fullName>
    </recommendedName>
</protein>
<organism evidence="11 12">
    <name type="scientific">Stentor coeruleus</name>
    <dbReference type="NCBI Taxonomy" id="5963"/>
    <lineage>
        <taxon>Eukaryota</taxon>
        <taxon>Sar</taxon>
        <taxon>Alveolata</taxon>
        <taxon>Ciliophora</taxon>
        <taxon>Postciliodesmatophora</taxon>
        <taxon>Heterotrichea</taxon>
        <taxon>Heterotrichida</taxon>
        <taxon>Stentoridae</taxon>
        <taxon>Stentor</taxon>
    </lineage>
</organism>
<proteinExistence type="inferred from homology"/>
<dbReference type="AlphaFoldDB" id="A0A1R2BLG1"/>
<dbReference type="Pfam" id="PF01105">
    <property type="entry name" value="EMP24_GP25L"/>
    <property type="match status" value="1"/>
</dbReference>
<evidence type="ECO:0000313" key="11">
    <source>
        <dbReference type="EMBL" id="OMJ77596.1"/>
    </source>
</evidence>
<keyword evidence="12" id="KW-1185">Reference proteome</keyword>
<reference evidence="11 12" key="1">
    <citation type="submission" date="2016-11" db="EMBL/GenBank/DDBJ databases">
        <title>The macronuclear genome of Stentor coeruleus: a giant cell with tiny introns.</title>
        <authorList>
            <person name="Slabodnick M."/>
            <person name="Ruby J.G."/>
            <person name="Reiff S.B."/>
            <person name="Swart E.C."/>
            <person name="Gosai S."/>
            <person name="Prabakaran S."/>
            <person name="Witkowska E."/>
            <person name="Larue G.E."/>
            <person name="Fisher S."/>
            <person name="Freeman R.M."/>
            <person name="Gunawardena J."/>
            <person name="Chu W."/>
            <person name="Stover N.A."/>
            <person name="Gregory B.D."/>
            <person name="Nowacki M."/>
            <person name="Derisi J."/>
            <person name="Roy S.W."/>
            <person name="Marshall W.F."/>
            <person name="Sood P."/>
        </authorList>
    </citation>
    <scope>NUCLEOTIDE SEQUENCE [LARGE SCALE GENOMIC DNA]</scope>
    <source>
        <strain evidence="11">WM001</strain>
    </source>
</reference>
<evidence type="ECO:0000313" key="12">
    <source>
        <dbReference type="Proteomes" id="UP000187209"/>
    </source>
</evidence>
<evidence type="ECO:0000256" key="4">
    <source>
        <dbReference type="ARBA" id="ARBA00022729"/>
    </source>
</evidence>
<evidence type="ECO:0000256" key="9">
    <source>
        <dbReference type="SAM" id="Phobius"/>
    </source>
</evidence>
<keyword evidence="3 7" id="KW-0812">Transmembrane</keyword>
<keyword evidence="8" id="KW-0175">Coiled coil</keyword>
<comment type="subcellular location">
    <subcellularLocation>
        <location evidence="1 7">Membrane</location>
        <topology evidence="1 7">Single-pass type I membrane protein</topology>
    </subcellularLocation>
</comment>
<dbReference type="SMART" id="SM01190">
    <property type="entry name" value="EMP24_GP25L"/>
    <property type="match status" value="1"/>
</dbReference>
<evidence type="ECO:0000256" key="1">
    <source>
        <dbReference type="ARBA" id="ARBA00004479"/>
    </source>
</evidence>
<evidence type="ECO:0000256" key="5">
    <source>
        <dbReference type="ARBA" id="ARBA00022989"/>
    </source>
</evidence>
<gene>
    <name evidence="11" type="ORF">SteCoe_22764</name>
</gene>
<accession>A0A1R2BLG1</accession>
<feature type="coiled-coil region" evidence="8">
    <location>
        <begin position="123"/>
        <end position="150"/>
    </location>
</feature>
<evidence type="ECO:0000259" key="10">
    <source>
        <dbReference type="PROSITE" id="PS50866"/>
    </source>
</evidence>
<feature type="transmembrane region" description="Helical" evidence="9">
    <location>
        <begin position="158"/>
        <end position="180"/>
    </location>
</feature>
<dbReference type="InterPro" id="IPR009038">
    <property type="entry name" value="GOLD_dom"/>
</dbReference>
<evidence type="ECO:0000256" key="6">
    <source>
        <dbReference type="ARBA" id="ARBA00023136"/>
    </source>
</evidence>
<dbReference type="PROSITE" id="PS50866">
    <property type="entry name" value="GOLD"/>
    <property type="match status" value="1"/>
</dbReference>
<dbReference type="EMBL" id="MPUH01000566">
    <property type="protein sequence ID" value="OMJ77596.1"/>
    <property type="molecule type" value="Genomic_DNA"/>
</dbReference>
<dbReference type="InterPro" id="IPR015720">
    <property type="entry name" value="Emp24-like"/>
</dbReference>
<feature type="domain" description="GOLD" evidence="10">
    <location>
        <begin position="21"/>
        <end position="125"/>
    </location>
</feature>
<sequence>MLFIWLLCVQGFELELISKETMCFGEELGSQTLIVGNIDSQPASETLDVSVISPNGEVLFSKNLTNFAKFSFTAIDSGTHSICLTNQGTDHIPVNLDVKTGVRAKDYSNIASTKEMKELDYRVKMYQDLIKQINSRMQTLREREEQMRNTNLTIHSRVISYSVCTIVLLFALAVVQILYLKKFFRAKKMI</sequence>
<evidence type="ECO:0000256" key="2">
    <source>
        <dbReference type="ARBA" id="ARBA00007104"/>
    </source>
</evidence>
<dbReference type="PANTHER" id="PTHR22811">
    <property type="entry name" value="TRANSMEMBRANE EMP24 DOMAIN-CONTAINING PROTEIN"/>
    <property type="match status" value="1"/>
</dbReference>
<evidence type="ECO:0000256" key="8">
    <source>
        <dbReference type="SAM" id="Coils"/>
    </source>
</evidence>
<keyword evidence="6 9" id="KW-0472">Membrane</keyword>
<comment type="caution">
    <text evidence="11">The sequence shown here is derived from an EMBL/GenBank/DDBJ whole genome shotgun (WGS) entry which is preliminary data.</text>
</comment>
<dbReference type="Proteomes" id="UP000187209">
    <property type="component" value="Unassembled WGS sequence"/>
</dbReference>
<name>A0A1R2BLG1_9CILI</name>
<dbReference type="GO" id="GO:0016020">
    <property type="term" value="C:membrane"/>
    <property type="evidence" value="ECO:0007669"/>
    <property type="project" value="UniProtKB-SubCell"/>
</dbReference>
<comment type="similarity">
    <text evidence="2 7">Belongs to the EMP24/GP25L family.</text>
</comment>
<keyword evidence="5 9" id="KW-1133">Transmembrane helix</keyword>
<evidence type="ECO:0000256" key="3">
    <source>
        <dbReference type="ARBA" id="ARBA00022692"/>
    </source>
</evidence>
<keyword evidence="4" id="KW-0732">Signal</keyword>
<dbReference type="OrthoDB" id="759142at2759"/>